<name>A0AAW1DBW8_9HEMI</name>
<dbReference type="Proteomes" id="UP001461498">
    <property type="component" value="Unassembled WGS sequence"/>
</dbReference>
<evidence type="ECO:0000313" key="2">
    <source>
        <dbReference type="EMBL" id="KAK9505860.1"/>
    </source>
</evidence>
<organism evidence="2 3">
    <name type="scientific">Rhynocoris fuscipes</name>
    <dbReference type="NCBI Taxonomy" id="488301"/>
    <lineage>
        <taxon>Eukaryota</taxon>
        <taxon>Metazoa</taxon>
        <taxon>Ecdysozoa</taxon>
        <taxon>Arthropoda</taxon>
        <taxon>Hexapoda</taxon>
        <taxon>Insecta</taxon>
        <taxon>Pterygota</taxon>
        <taxon>Neoptera</taxon>
        <taxon>Paraneoptera</taxon>
        <taxon>Hemiptera</taxon>
        <taxon>Heteroptera</taxon>
        <taxon>Panheteroptera</taxon>
        <taxon>Cimicomorpha</taxon>
        <taxon>Reduviidae</taxon>
        <taxon>Harpactorinae</taxon>
        <taxon>Harpactorini</taxon>
        <taxon>Rhynocoris</taxon>
    </lineage>
</organism>
<proteinExistence type="predicted"/>
<feature type="domain" description="CHK kinase-like" evidence="1">
    <location>
        <begin position="117"/>
        <end position="313"/>
    </location>
</feature>
<dbReference type="Pfam" id="PF02958">
    <property type="entry name" value="EcKL"/>
    <property type="match status" value="1"/>
</dbReference>
<dbReference type="InterPro" id="IPR011009">
    <property type="entry name" value="Kinase-like_dom_sf"/>
</dbReference>
<dbReference type="PANTHER" id="PTHR11012:SF48">
    <property type="entry name" value="CHK KINASE-LIKE DOMAIN-CONTAINING PROTEIN-RELATED"/>
    <property type="match status" value="1"/>
</dbReference>
<dbReference type="SUPFAM" id="SSF56112">
    <property type="entry name" value="Protein kinase-like (PK-like)"/>
    <property type="match status" value="1"/>
</dbReference>
<dbReference type="SMART" id="SM00587">
    <property type="entry name" value="CHK"/>
    <property type="match status" value="1"/>
</dbReference>
<keyword evidence="3" id="KW-1185">Reference proteome</keyword>
<dbReference type="EMBL" id="JAPXFL010000006">
    <property type="protein sequence ID" value="KAK9505860.1"/>
    <property type="molecule type" value="Genomic_DNA"/>
</dbReference>
<reference evidence="2 3" key="1">
    <citation type="submission" date="2022-12" db="EMBL/GenBank/DDBJ databases">
        <title>Chromosome-level genome assembly of true bugs.</title>
        <authorList>
            <person name="Ma L."/>
            <person name="Li H."/>
        </authorList>
    </citation>
    <scope>NUCLEOTIDE SEQUENCE [LARGE SCALE GENOMIC DNA]</scope>
    <source>
        <strain evidence="2">Lab_2022b</strain>
    </source>
</reference>
<dbReference type="InterPro" id="IPR015897">
    <property type="entry name" value="CHK_kinase-like"/>
</dbReference>
<comment type="caution">
    <text evidence="2">The sequence shown here is derived from an EMBL/GenBank/DDBJ whole genome shotgun (WGS) entry which is preliminary data.</text>
</comment>
<dbReference type="InterPro" id="IPR004119">
    <property type="entry name" value="EcKL"/>
</dbReference>
<gene>
    <name evidence="2" type="ORF">O3M35_009832</name>
</gene>
<dbReference type="Gene3D" id="3.90.1200.10">
    <property type="match status" value="1"/>
</dbReference>
<evidence type="ECO:0000313" key="3">
    <source>
        <dbReference type="Proteomes" id="UP001461498"/>
    </source>
</evidence>
<accession>A0AAW1DBW8</accession>
<sequence>MCTVSKEECDTIVRNYLGHDDYEIMDYHVKTADASLGLMSVVSSLKVKILINNNDIKEVSFFIKFLPQNDYHLSIVNKIGCFKKESSFLGTLFKPITSLLLYHSVPKCYLKDCDKMIVLEDLTTLGYRNCSNPHGFDLQHTYASIKALADLHAASLVYEHNIGKPLDQVFTYEILRPWFSAIEDFPGYKDNLAAADIVSRIIDKYFNENYTENVRKKAKEILFNFSNYAQAKSGNYKNVITHQDLWCNNVMFKYDNETVQDAVIIDFQMFGYNPPSFDLLTMLYCNTDKETRNQHFNDMIEYYYKCLCNNIEHHKLTPEDILSRKEFLASMEETRPYGLAAAAIFLHTVLSPDEVMVPIIEDIDKFKTYMETDRSIVLETMEKYEYYRKRVLISVQDLLDFVNKTC</sequence>
<dbReference type="AlphaFoldDB" id="A0AAW1DBW8"/>
<protein>
    <recommendedName>
        <fullName evidence="1">CHK kinase-like domain-containing protein</fullName>
    </recommendedName>
</protein>
<evidence type="ECO:0000259" key="1">
    <source>
        <dbReference type="SMART" id="SM00587"/>
    </source>
</evidence>
<dbReference type="PANTHER" id="PTHR11012">
    <property type="entry name" value="PROTEIN KINASE-LIKE DOMAIN-CONTAINING"/>
    <property type="match status" value="1"/>
</dbReference>